<keyword evidence="3" id="KW-1185">Reference proteome</keyword>
<organism evidence="2 3">
    <name type="scientific">Enterobacter pasteurii</name>
    <dbReference type="NCBI Taxonomy" id="3029761"/>
    <lineage>
        <taxon>Bacteria</taxon>
        <taxon>Pseudomonadati</taxon>
        <taxon>Pseudomonadota</taxon>
        <taxon>Gammaproteobacteria</taxon>
        <taxon>Enterobacterales</taxon>
        <taxon>Enterobacteriaceae</taxon>
        <taxon>Enterobacter</taxon>
        <taxon>Enterobacter cloacae complex</taxon>
    </lineage>
</organism>
<dbReference type="SUPFAM" id="SSF51182">
    <property type="entry name" value="RmlC-like cupins"/>
    <property type="match status" value="1"/>
</dbReference>
<name>A0ABR9Q9G7_9ENTR</name>
<evidence type="ECO:0000313" key="3">
    <source>
        <dbReference type="Proteomes" id="UP001296720"/>
    </source>
</evidence>
<comment type="caution">
    <text evidence="2">The sequence shown here is derived from an EMBL/GenBank/DDBJ whole genome shotgun (WGS) entry which is preliminary data.</text>
</comment>
<dbReference type="InterPro" id="IPR011051">
    <property type="entry name" value="RmlC_Cupin_sf"/>
</dbReference>
<dbReference type="CDD" id="cd07005">
    <property type="entry name" value="cupin_WbuC-like"/>
    <property type="match status" value="1"/>
</dbReference>
<dbReference type="InterPro" id="IPR046058">
    <property type="entry name" value="WbuC_cupin"/>
</dbReference>
<proteinExistence type="predicted"/>
<dbReference type="InterPro" id="IPR014710">
    <property type="entry name" value="RmlC-like_jellyroll"/>
</dbReference>
<dbReference type="RefSeq" id="WP_193355848.1">
    <property type="nucleotide sequence ID" value="NZ_JADBRO010000016.1"/>
</dbReference>
<gene>
    <name evidence="2" type="ORF">IM311_15475</name>
</gene>
<evidence type="ECO:0000313" key="2">
    <source>
        <dbReference type="EMBL" id="MBE4855467.1"/>
    </source>
</evidence>
<dbReference type="InterPro" id="IPR027565">
    <property type="entry name" value="Cupin_WbuC"/>
</dbReference>
<dbReference type="Proteomes" id="UP001296720">
    <property type="component" value="Unassembled WGS sequence"/>
</dbReference>
<dbReference type="Gene3D" id="2.60.120.10">
    <property type="entry name" value="Jelly Rolls"/>
    <property type="match status" value="1"/>
</dbReference>
<dbReference type="EMBL" id="JADBRO010000016">
    <property type="protein sequence ID" value="MBE4855467.1"/>
    <property type="molecule type" value="Genomic_DNA"/>
</dbReference>
<sequence>MRLIDKNQLETLYDQAGQSERLRSHLLLHESHQDKVQRLLIALVKGSYVDPHYHELPHQWEMFIVMQGQVQVCLYGKDGEIINKFVAGENTTINIVEFSPGDIHSVECLSPRALMMEVKEGPFDPTFAKAFI</sequence>
<evidence type="ECO:0000259" key="1">
    <source>
        <dbReference type="Pfam" id="PF19480"/>
    </source>
</evidence>
<dbReference type="NCBIfam" id="TIGR04366">
    <property type="entry name" value="cupin_WbuC"/>
    <property type="match status" value="1"/>
</dbReference>
<accession>A0ABR9Q9G7</accession>
<feature type="domain" description="Cupin fold metalloprotein WbuC cupin" evidence="1">
    <location>
        <begin position="4"/>
        <end position="86"/>
    </location>
</feature>
<dbReference type="Pfam" id="PF19480">
    <property type="entry name" value="DUF6016"/>
    <property type="match status" value="1"/>
</dbReference>
<protein>
    <submittedName>
        <fullName evidence="2">WbuC family cupin fold metalloprotein</fullName>
    </submittedName>
</protein>
<reference evidence="2 3" key="1">
    <citation type="submission" date="2020-10" db="EMBL/GenBank/DDBJ databases">
        <title>High risk of septic shock deaths with Enterobacter bugandensis among Enterobacter cloacae complex isolates that physiologically colonize newborns in neonatal intensive care unit bis.</title>
        <authorList>
            <person name="Girlich D."/>
            <person name="Ouzani S."/>
            <person name="Emeraud C."/>
            <person name="Bonnin R.A."/>
            <person name="Gauthier L."/>
            <person name="Le Sache N."/>
            <person name="Mokhtari M."/>
            <person name="Langlois I."/>
            <person name="Begasse C."/>
            <person name="Arangia N."/>
            <person name="Fournier S."/>
            <person name="Fortineau N."/>
            <person name="Naas T."/>
            <person name="Dortet L."/>
        </authorList>
    </citation>
    <scope>NUCLEOTIDE SEQUENCE [LARGE SCALE GENOMIC DNA]</scope>
    <source>
        <strain evidence="2 3">P40RS</strain>
    </source>
</reference>